<proteinExistence type="predicted"/>
<dbReference type="InterPro" id="IPR012171">
    <property type="entry name" value="Fatty_acid_desaturase"/>
</dbReference>
<name>A0ABT2LQ85_9HYPH</name>
<comment type="caution">
    <text evidence="3">The sequence shown here is derived from an EMBL/GenBank/DDBJ whole genome shotgun (WGS) entry which is preliminary data.</text>
</comment>
<dbReference type="PANTHER" id="PTHR19353">
    <property type="entry name" value="FATTY ACID DESATURASE 2"/>
    <property type="match status" value="1"/>
</dbReference>
<dbReference type="RefSeq" id="WP_260902593.1">
    <property type="nucleotide sequence ID" value="NZ_JAOCZP010000003.1"/>
</dbReference>
<dbReference type="EMBL" id="JAOCZP010000003">
    <property type="protein sequence ID" value="MCT7375543.1"/>
    <property type="molecule type" value="Genomic_DNA"/>
</dbReference>
<evidence type="ECO:0000259" key="2">
    <source>
        <dbReference type="Pfam" id="PF00487"/>
    </source>
</evidence>
<dbReference type="Pfam" id="PF00487">
    <property type="entry name" value="FA_desaturase"/>
    <property type="match status" value="1"/>
</dbReference>
<organism evidence="3 4">
    <name type="scientific">Chelativorans salis</name>
    <dbReference type="NCBI Taxonomy" id="2978478"/>
    <lineage>
        <taxon>Bacteria</taxon>
        <taxon>Pseudomonadati</taxon>
        <taxon>Pseudomonadota</taxon>
        <taxon>Alphaproteobacteria</taxon>
        <taxon>Hyphomicrobiales</taxon>
        <taxon>Phyllobacteriaceae</taxon>
        <taxon>Chelativorans</taxon>
    </lineage>
</organism>
<evidence type="ECO:0000256" key="1">
    <source>
        <dbReference type="SAM" id="Phobius"/>
    </source>
</evidence>
<dbReference type="InterPro" id="IPR005804">
    <property type="entry name" value="FA_desaturase_dom"/>
</dbReference>
<feature type="transmembrane region" description="Helical" evidence="1">
    <location>
        <begin position="34"/>
        <end position="53"/>
    </location>
</feature>
<keyword evidence="1" id="KW-0812">Transmembrane</keyword>
<accession>A0ABT2LQ85</accession>
<keyword evidence="1" id="KW-1133">Transmembrane helix</keyword>
<keyword evidence="4" id="KW-1185">Reference proteome</keyword>
<feature type="transmembrane region" description="Helical" evidence="1">
    <location>
        <begin position="217"/>
        <end position="236"/>
    </location>
</feature>
<keyword evidence="1" id="KW-0472">Membrane</keyword>
<protein>
    <submittedName>
        <fullName evidence="3">Fatty acid desaturase</fullName>
    </submittedName>
</protein>
<feature type="transmembrane region" description="Helical" evidence="1">
    <location>
        <begin position="161"/>
        <end position="178"/>
    </location>
</feature>
<dbReference type="PANTHER" id="PTHR19353:SF73">
    <property type="entry name" value="FATTY ACID DESATURASE"/>
    <property type="match status" value="1"/>
</dbReference>
<reference evidence="3 4" key="1">
    <citation type="submission" date="2022-09" db="EMBL/GenBank/DDBJ databases">
        <title>Chelativorans salina sp. nov., a novel slightly halophilic bacterium isolated from a saline lake sediment enrichment.</title>
        <authorList>
            <person name="Gao L."/>
            <person name="Fang B.-Z."/>
            <person name="Li W.-J."/>
        </authorList>
    </citation>
    <scope>NUCLEOTIDE SEQUENCE [LARGE SCALE GENOMIC DNA]</scope>
    <source>
        <strain evidence="3 4">EGI FJ00035</strain>
    </source>
</reference>
<evidence type="ECO:0000313" key="4">
    <source>
        <dbReference type="Proteomes" id="UP001320831"/>
    </source>
</evidence>
<dbReference type="CDD" id="cd03507">
    <property type="entry name" value="Delta12-FADS-like"/>
    <property type="match status" value="1"/>
</dbReference>
<gene>
    <name evidence="3" type="ORF">N5A92_10925</name>
</gene>
<feature type="transmembrane region" description="Helical" evidence="1">
    <location>
        <begin position="59"/>
        <end position="78"/>
    </location>
</feature>
<dbReference type="Proteomes" id="UP001320831">
    <property type="component" value="Unassembled WGS sequence"/>
</dbReference>
<feature type="domain" description="Fatty acid desaturase" evidence="2">
    <location>
        <begin position="60"/>
        <end position="302"/>
    </location>
</feature>
<sequence>MKSNLDGGAAVEPKGSSWTAVLAQYRKPSAIRSTVEIATTAFPFVALWTLTAVAVANGYWWGLLLTVPAAGFLVRLFILQHDCGHGALFASRGVNDWTGRVIGVFTLTPYDYWRRTHAVHHATAGNLDKRGIGDVNTLTVREYRALSRWGRVRYRLYRHPAVMFGLGPAWLFICQYRLPLGLMRAGIQPWTSTIATNIGAALPVAGLMWLMGIGPFLMVQLPITLMAATTGVWLFYIQHQFEQTHWSDGEDWKFQDAALHGSSHYDLPFPLRWITGNIGIHHVHHLAAKVPFYRLPEVLRDHPDLHHVGRITLLQSLSCPKLVLWDEKAKRLVSFREAQVAT</sequence>
<evidence type="ECO:0000313" key="3">
    <source>
        <dbReference type="EMBL" id="MCT7375543.1"/>
    </source>
</evidence>